<name>A0A0C3BJ98_PILCF</name>
<dbReference type="InParanoid" id="A0A0C3BJ98"/>
<dbReference type="EMBL" id="KN832982">
    <property type="protein sequence ID" value="KIM86403.1"/>
    <property type="molecule type" value="Genomic_DNA"/>
</dbReference>
<evidence type="ECO:0000256" key="1">
    <source>
        <dbReference type="SAM" id="SignalP"/>
    </source>
</evidence>
<evidence type="ECO:0000313" key="2">
    <source>
        <dbReference type="EMBL" id="KIM86403.1"/>
    </source>
</evidence>
<evidence type="ECO:0000313" key="3">
    <source>
        <dbReference type="Proteomes" id="UP000054166"/>
    </source>
</evidence>
<sequence length="103" mass="11063">MYMPCQVTFVISAFIVNILADTSFCKCRNPGGGSPDNAMTNTCCDTMDNNATLSALCGNNGPDYSSTHNRCDCGTEALYDVRDSVWADCCFGEPGDTYNCEIG</sequence>
<keyword evidence="3" id="KW-1185">Reference proteome</keyword>
<reference evidence="3" key="2">
    <citation type="submission" date="2015-01" db="EMBL/GenBank/DDBJ databases">
        <title>Evolutionary Origins and Diversification of the Mycorrhizal Mutualists.</title>
        <authorList>
            <consortium name="DOE Joint Genome Institute"/>
            <consortium name="Mycorrhizal Genomics Consortium"/>
            <person name="Kohler A."/>
            <person name="Kuo A."/>
            <person name="Nagy L.G."/>
            <person name="Floudas D."/>
            <person name="Copeland A."/>
            <person name="Barry K.W."/>
            <person name="Cichocki N."/>
            <person name="Veneault-Fourrey C."/>
            <person name="LaButti K."/>
            <person name="Lindquist E.A."/>
            <person name="Lipzen A."/>
            <person name="Lundell T."/>
            <person name="Morin E."/>
            <person name="Murat C."/>
            <person name="Riley R."/>
            <person name="Ohm R."/>
            <person name="Sun H."/>
            <person name="Tunlid A."/>
            <person name="Henrissat B."/>
            <person name="Grigoriev I.V."/>
            <person name="Hibbett D.S."/>
            <person name="Martin F."/>
        </authorList>
    </citation>
    <scope>NUCLEOTIDE SEQUENCE [LARGE SCALE GENOMIC DNA]</scope>
    <source>
        <strain evidence="3">F 1598</strain>
    </source>
</reference>
<reference evidence="2 3" key="1">
    <citation type="submission" date="2014-04" db="EMBL/GenBank/DDBJ databases">
        <authorList>
            <consortium name="DOE Joint Genome Institute"/>
            <person name="Kuo A."/>
            <person name="Tarkka M."/>
            <person name="Buscot F."/>
            <person name="Kohler A."/>
            <person name="Nagy L.G."/>
            <person name="Floudas D."/>
            <person name="Copeland A."/>
            <person name="Barry K.W."/>
            <person name="Cichocki N."/>
            <person name="Veneault-Fourrey C."/>
            <person name="LaButti K."/>
            <person name="Lindquist E.A."/>
            <person name="Lipzen A."/>
            <person name="Lundell T."/>
            <person name="Morin E."/>
            <person name="Murat C."/>
            <person name="Sun H."/>
            <person name="Tunlid A."/>
            <person name="Henrissat B."/>
            <person name="Grigoriev I.V."/>
            <person name="Hibbett D.S."/>
            <person name="Martin F."/>
            <person name="Nordberg H.P."/>
            <person name="Cantor M.N."/>
            <person name="Hua S.X."/>
        </authorList>
    </citation>
    <scope>NUCLEOTIDE SEQUENCE [LARGE SCALE GENOMIC DNA]</scope>
    <source>
        <strain evidence="2 3">F 1598</strain>
    </source>
</reference>
<keyword evidence="1" id="KW-0732">Signal</keyword>
<proteinExistence type="predicted"/>
<dbReference type="Proteomes" id="UP000054166">
    <property type="component" value="Unassembled WGS sequence"/>
</dbReference>
<organism evidence="2 3">
    <name type="scientific">Piloderma croceum (strain F 1598)</name>
    <dbReference type="NCBI Taxonomy" id="765440"/>
    <lineage>
        <taxon>Eukaryota</taxon>
        <taxon>Fungi</taxon>
        <taxon>Dikarya</taxon>
        <taxon>Basidiomycota</taxon>
        <taxon>Agaricomycotina</taxon>
        <taxon>Agaricomycetes</taxon>
        <taxon>Agaricomycetidae</taxon>
        <taxon>Atheliales</taxon>
        <taxon>Atheliaceae</taxon>
        <taxon>Piloderma</taxon>
    </lineage>
</organism>
<protein>
    <submittedName>
        <fullName evidence="2">Uncharacterized protein</fullName>
    </submittedName>
</protein>
<gene>
    <name evidence="2" type="ORF">PILCRDRAFT_86583</name>
</gene>
<dbReference type="AlphaFoldDB" id="A0A0C3BJ98"/>
<dbReference type="HOGENOM" id="CLU_185482_0_0_1"/>
<feature type="chain" id="PRO_5002161943" evidence="1">
    <location>
        <begin position="21"/>
        <end position="103"/>
    </location>
</feature>
<accession>A0A0C3BJ98</accession>
<feature type="signal peptide" evidence="1">
    <location>
        <begin position="1"/>
        <end position="20"/>
    </location>
</feature>